<accession>A0A818PRX8</accession>
<name>A0A818PRX8_9BILA</name>
<evidence type="ECO:0000313" key="2">
    <source>
        <dbReference type="EMBL" id="CAF3625379.1"/>
    </source>
</evidence>
<feature type="region of interest" description="Disordered" evidence="1">
    <location>
        <begin position="1"/>
        <end position="23"/>
    </location>
</feature>
<dbReference type="Proteomes" id="UP000663881">
    <property type="component" value="Unassembled WGS sequence"/>
</dbReference>
<feature type="non-terminal residue" evidence="2">
    <location>
        <position position="1"/>
    </location>
</feature>
<protein>
    <submittedName>
        <fullName evidence="2">Uncharacterized protein</fullName>
    </submittedName>
</protein>
<evidence type="ECO:0000313" key="3">
    <source>
        <dbReference type="Proteomes" id="UP000663881"/>
    </source>
</evidence>
<dbReference type="EMBL" id="CAJOAY010000309">
    <property type="protein sequence ID" value="CAF3625379.1"/>
    <property type="molecule type" value="Genomic_DNA"/>
</dbReference>
<reference evidence="2" key="1">
    <citation type="submission" date="2021-02" db="EMBL/GenBank/DDBJ databases">
        <authorList>
            <person name="Nowell W R."/>
        </authorList>
    </citation>
    <scope>NUCLEOTIDE SEQUENCE</scope>
</reference>
<comment type="caution">
    <text evidence="2">The sequence shown here is derived from an EMBL/GenBank/DDBJ whole genome shotgun (WGS) entry which is preliminary data.</text>
</comment>
<evidence type="ECO:0000256" key="1">
    <source>
        <dbReference type="SAM" id="MobiDB-lite"/>
    </source>
</evidence>
<dbReference type="AlphaFoldDB" id="A0A818PRX8"/>
<feature type="compositionally biased region" description="Low complexity" evidence="1">
    <location>
        <begin position="1"/>
        <end position="14"/>
    </location>
</feature>
<organism evidence="2 3">
    <name type="scientific">Adineta steineri</name>
    <dbReference type="NCBI Taxonomy" id="433720"/>
    <lineage>
        <taxon>Eukaryota</taxon>
        <taxon>Metazoa</taxon>
        <taxon>Spiralia</taxon>
        <taxon>Gnathifera</taxon>
        <taxon>Rotifera</taxon>
        <taxon>Eurotatoria</taxon>
        <taxon>Bdelloidea</taxon>
        <taxon>Adinetida</taxon>
        <taxon>Adinetidae</taxon>
        <taxon>Adineta</taxon>
    </lineage>
</organism>
<gene>
    <name evidence="2" type="ORF">OKA104_LOCUS7841</name>
</gene>
<proteinExistence type="predicted"/>
<sequence>GYGSGSSSRSGSFSNETTTDKIKDKASELADKAKSTEEVYIMY</sequence>